<name>A0A0M3HYW4_ASCLU</name>
<sequence>MTNPLLAIERSTIKLSIVRHPPVQATSTRSMNSANRLDRTNLQKGCNASGFIHAVAHPSESRIKSTILLESSTEKKKLKEAICVVHQGR</sequence>
<dbReference type="WBParaSite" id="ALUE_0000878601-mRNA-1">
    <property type="protein sequence ID" value="ALUE_0000878601-mRNA-1"/>
    <property type="gene ID" value="ALUE_0000878601"/>
</dbReference>
<dbReference type="Proteomes" id="UP000036681">
    <property type="component" value="Unplaced"/>
</dbReference>
<reference evidence="2" key="1">
    <citation type="submission" date="2017-02" db="UniProtKB">
        <authorList>
            <consortium name="WormBaseParasite"/>
        </authorList>
    </citation>
    <scope>IDENTIFICATION</scope>
</reference>
<organism evidence="1 2">
    <name type="scientific">Ascaris lumbricoides</name>
    <name type="common">Giant roundworm</name>
    <dbReference type="NCBI Taxonomy" id="6252"/>
    <lineage>
        <taxon>Eukaryota</taxon>
        <taxon>Metazoa</taxon>
        <taxon>Ecdysozoa</taxon>
        <taxon>Nematoda</taxon>
        <taxon>Chromadorea</taxon>
        <taxon>Rhabditida</taxon>
        <taxon>Spirurina</taxon>
        <taxon>Ascaridomorpha</taxon>
        <taxon>Ascaridoidea</taxon>
        <taxon>Ascarididae</taxon>
        <taxon>Ascaris</taxon>
    </lineage>
</organism>
<proteinExistence type="predicted"/>
<protein>
    <submittedName>
        <fullName evidence="2">Kinesin motor domain-containing protein</fullName>
    </submittedName>
</protein>
<evidence type="ECO:0000313" key="2">
    <source>
        <dbReference type="WBParaSite" id="ALUE_0000878601-mRNA-1"/>
    </source>
</evidence>
<keyword evidence="1" id="KW-1185">Reference proteome</keyword>
<accession>A0A0M3HYW4</accession>
<evidence type="ECO:0000313" key="1">
    <source>
        <dbReference type="Proteomes" id="UP000036681"/>
    </source>
</evidence>
<dbReference type="AlphaFoldDB" id="A0A0M3HYW4"/>